<evidence type="ECO:0000256" key="2">
    <source>
        <dbReference type="ARBA" id="ARBA00022692"/>
    </source>
</evidence>
<evidence type="ECO:0000256" key="3">
    <source>
        <dbReference type="ARBA" id="ARBA00022989"/>
    </source>
</evidence>
<gene>
    <name evidence="7" type="ORF">VP01_4486g1</name>
</gene>
<dbReference type="OrthoDB" id="5546837at2759"/>
<feature type="transmembrane region" description="Helical" evidence="6">
    <location>
        <begin position="174"/>
        <end position="192"/>
    </location>
</feature>
<evidence type="ECO:0000256" key="4">
    <source>
        <dbReference type="ARBA" id="ARBA00023136"/>
    </source>
</evidence>
<evidence type="ECO:0000256" key="5">
    <source>
        <dbReference type="SAM" id="MobiDB-lite"/>
    </source>
</evidence>
<evidence type="ECO:0000256" key="6">
    <source>
        <dbReference type="SAM" id="Phobius"/>
    </source>
</evidence>
<comment type="caution">
    <text evidence="7">The sequence shown here is derived from an EMBL/GenBank/DDBJ whole genome shotgun (WGS) entry which is preliminary data.</text>
</comment>
<dbReference type="AlphaFoldDB" id="A0A0L6UP86"/>
<reference evidence="7 8" key="1">
    <citation type="submission" date="2015-08" db="EMBL/GenBank/DDBJ databases">
        <title>Next Generation Sequencing and Analysis of the Genome of Puccinia sorghi L Schw, the Causal Agent of Maize Common Rust.</title>
        <authorList>
            <person name="Rochi L."/>
            <person name="Burguener G."/>
            <person name="Darino M."/>
            <person name="Turjanski A."/>
            <person name="Kreff E."/>
            <person name="Dieguez M.J."/>
            <person name="Sacco F."/>
        </authorList>
    </citation>
    <scope>NUCLEOTIDE SEQUENCE [LARGE SCALE GENOMIC DNA]</scope>
    <source>
        <strain evidence="7 8">RO10H11247</strain>
    </source>
</reference>
<feature type="transmembrane region" description="Helical" evidence="6">
    <location>
        <begin position="150"/>
        <end position="168"/>
    </location>
</feature>
<dbReference type="PANTHER" id="PTHR36460">
    <property type="entry name" value="UPF0132 DOMAIN PROTEIN (AFU_ORTHOLOGUE AFUA_3G10255)"/>
    <property type="match status" value="1"/>
</dbReference>
<evidence type="ECO:0000313" key="7">
    <source>
        <dbReference type="EMBL" id="KNZ50333.1"/>
    </source>
</evidence>
<name>A0A0L6UP86_9BASI</name>
<sequence>MNFSPYAPPPEERRKTNTSSDGSRPDSVANRPSNPYANNPWSSYQSGGAVVDGGRINSYSSPQESKATYAPQGSSSAAPGSYARSLGDVPQGSNPRPATNTRSFLNAEAYETRLRWRVDLLAALAYCTPLVAFIMLVFENKNDYVRIHAYQSLLTAIPLGLLHFLFLWSHFLQMVLFIMDLALYGWLGYNAYCSAEMLERDLLPVVGPVAEQWTMEE</sequence>
<feature type="transmembrane region" description="Helical" evidence="6">
    <location>
        <begin position="120"/>
        <end position="138"/>
    </location>
</feature>
<dbReference type="VEuPathDB" id="FungiDB:VP01_4486g1"/>
<organism evidence="7 8">
    <name type="scientific">Puccinia sorghi</name>
    <dbReference type="NCBI Taxonomy" id="27349"/>
    <lineage>
        <taxon>Eukaryota</taxon>
        <taxon>Fungi</taxon>
        <taxon>Dikarya</taxon>
        <taxon>Basidiomycota</taxon>
        <taxon>Pucciniomycotina</taxon>
        <taxon>Pucciniomycetes</taxon>
        <taxon>Pucciniales</taxon>
        <taxon>Pucciniaceae</taxon>
        <taxon>Puccinia</taxon>
    </lineage>
</organism>
<dbReference type="EMBL" id="LAVV01009597">
    <property type="protein sequence ID" value="KNZ50333.1"/>
    <property type="molecule type" value="Genomic_DNA"/>
</dbReference>
<comment type="subcellular location">
    <subcellularLocation>
        <location evidence="1">Membrane</location>
        <topology evidence="1">Multi-pass membrane protein</topology>
    </subcellularLocation>
</comment>
<keyword evidence="4 6" id="KW-0472">Membrane</keyword>
<accession>A0A0L6UP86</accession>
<keyword evidence="2 6" id="KW-0812">Transmembrane</keyword>
<feature type="compositionally biased region" description="Low complexity" evidence="5">
    <location>
        <begin position="69"/>
        <end position="83"/>
    </location>
</feature>
<feature type="region of interest" description="Disordered" evidence="5">
    <location>
        <begin position="1"/>
        <end position="100"/>
    </location>
</feature>
<feature type="compositionally biased region" description="Polar residues" evidence="5">
    <location>
        <begin position="91"/>
        <end position="100"/>
    </location>
</feature>
<keyword evidence="3 6" id="KW-1133">Transmembrane helix</keyword>
<protein>
    <submittedName>
        <fullName evidence="7">Uncharacterized protein</fullName>
    </submittedName>
</protein>
<keyword evidence="8" id="KW-1185">Reference proteome</keyword>
<feature type="compositionally biased region" description="Polar residues" evidence="5">
    <location>
        <begin position="30"/>
        <end position="46"/>
    </location>
</feature>
<dbReference type="Proteomes" id="UP000037035">
    <property type="component" value="Unassembled WGS sequence"/>
</dbReference>
<evidence type="ECO:0000313" key="8">
    <source>
        <dbReference type="Proteomes" id="UP000037035"/>
    </source>
</evidence>
<feature type="compositionally biased region" description="Polar residues" evidence="5">
    <location>
        <begin position="57"/>
        <end position="66"/>
    </location>
</feature>
<dbReference type="STRING" id="27349.A0A0L6UP86"/>
<evidence type="ECO:0000256" key="1">
    <source>
        <dbReference type="ARBA" id="ARBA00004141"/>
    </source>
</evidence>
<dbReference type="GO" id="GO:0016020">
    <property type="term" value="C:membrane"/>
    <property type="evidence" value="ECO:0007669"/>
    <property type="project" value="UniProtKB-SubCell"/>
</dbReference>
<dbReference type="PANTHER" id="PTHR36460:SF1">
    <property type="entry name" value="UPF0132 DOMAIN PROTEIN (AFU_ORTHOLOGUE AFUA_3G10255)"/>
    <property type="match status" value="1"/>
</dbReference>
<proteinExistence type="predicted"/>